<evidence type="ECO:0000313" key="2">
    <source>
        <dbReference type="Proteomes" id="UP001321473"/>
    </source>
</evidence>
<evidence type="ECO:0000313" key="1">
    <source>
        <dbReference type="EMBL" id="KAK8782999.1"/>
    </source>
</evidence>
<dbReference type="EMBL" id="JARKHS020006004">
    <property type="protein sequence ID" value="KAK8782999.1"/>
    <property type="molecule type" value="Genomic_DNA"/>
</dbReference>
<organism evidence="1 2">
    <name type="scientific">Amblyomma americanum</name>
    <name type="common">Lone star tick</name>
    <dbReference type="NCBI Taxonomy" id="6943"/>
    <lineage>
        <taxon>Eukaryota</taxon>
        <taxon>Metazoa</taxon>
        <taxon>Ecdysozoa</taxon>
        <taxon>Arthropoda</taxon>
        <taxon>Chelicerata</taxon>
        <taxon>Arachnida</taxon>
        <taxon>Acari</taxon>
        <taxon>Parasitiformes</taxon>
        <taxon>Ixodida</taxon>
        <taxon>Ixodoidea</taxon>
        <taxon>Ixodidae</taxon>
        <taxon>Amblyomminae</taxon>
        <taxon>Amblyomma</taxon>
    </lineage>
</organism>
<sequence length="154" mass="17708">MQGRWTTAAPGEPLDFYSRCEYVPYLLSFGSYTEVCTDRNYVSQLDYKAKHYTMLTHHSTQRDVFAYDNEEGLCAKLCKVKSKVPDVRFGIAVYDVDYDDFENECPLLNTFGSHSRLKALRKIVDFFKTLTSYEFDEASCTSVVPTMVQENDAP</sequence>
<dbReference type="Proteomes" id="UP001321473">
    <property type="component" value="Unassembled WGS sequence"/>
</dbReference>
<proteinExistence type="predicted"/>
<protein>
    <submittedName>
        <fullName evidence="1">Uncharacterized protein</fullName>
    </submittedName>
</protein>
<name>A0AAQ4F7D8_AMBAM</name>
<dbReference type="AlphaFoldDB" id="A0AAQ4F7D8"/>
<reference evidence="1 2" key="1">
    <citation type="journal article" date="2023" name="Arcadia Sci">
        <title>De novo assembly of a long-read Amblyomma americanum tick genome.</title>
        <authorList>
            <person name="Chou S."/>
            <person name="Poskanzer K.E."/>
            <person name="Rollins M."/>
            <person name="Thuy-Boun P.S."/>
        </authorList>
    </citation>
    <scope>NUCLEOTIDE SEQUENCE [LARGE SCALE GENOMIC DNA]</scope>
    <source>
        <strain evidence="1">F_SG_1</strain>
        <tissue evidence="1">Salivary glands</tissue>
    </source>
</reference>
<accession>A0AAQ4F7D8</accession>
<gene>
    <name evidence="1" type="ORF">V5799_015660</name>
</gene>
<keyword evidence="2" id="KW-1185">Reference proteome</keyword>
<comment type="caution">
    <text evidence="1">The sequence shown here is derived from an EMBL/GenBank/DDBJ whole genome shotgun (WGS) entry which is preliminary data.</text>
</comment>